<dbReference type="Pfam" id="PF01391">
    <property type="entry name" value="Collagen"/>
    <property type="match status" value="1"/>
</dbReference>
<evidence type="ECO:0000256" key="2">
    <source>
        <dbReference type="ARBA" id="ARBA00022525"/>
    </source>
</evidence>
<keyword evidence="2" id="KW-0964">Secreted</keyword>
<name>A0A0N4V0W9_ENTVE</name>
<gene>
    <name evidence="7" type="ORF">EVEC_LOCUS3283</name>
</gene>
<dbReference type="InterPro" id="IPR050605">
    <property type="entry name" value="Olfactomedin-like_domain"/>
</dbReference>
<dbReference type="PROSITE" id="PS51132">
    <property type="entry name" value="OLF"/>
    <property type="match status" value="1"/>
</dbReference>
<dbReference type="Proteomes" id="UP000274131">
    <property type="component" value="Unassembled WGS sequence"/>
</dbReference>
<reference evidence="9" key="1">
    <citation type="submission" date="2017-02" db="UniProtKB">
        <authorList>
            <consortium name="WormBaseParasite"/>
        </authorList>
    </citation>
    <scope>IDENTIFICATION</scope>
</reference>
<proteinExistence type="predicted"/>
<keyword evidence="3" id="KW-0677">Repeat</keyword>
<protein>
    <submittedName>
        <fullName evidence="9">Olfactomedin-like domain-containing protein</fullName>
    </submittedName>
</protein>
<evidence type="ECO:0000256" key="4">
    <source>
        <dbReference type="PROSITE-ProRule" id="PRU00446"/>
    </source>
</evidence>
<dbReference type="Pfam" id="PF02191">
    <property type="entry name" value="OLF"/>
    <property type="match status" value="1"/>
</dbReference>
<evidence type="ECO:0000256" key="3">
    <source>
        <dbReference type="ARBA" id="ARBA00022737"/>
    </source>
</evidence>
<dbReference type="STRING" id="51028.A0A0N4V0W9"/>
<evidence type="ECO:0000313" key="9">
    <source>
        <dbReference type="WBParaSite" id="EVEC_0000357501-mRNA-1"/>
    </source>
</evidence>
<keyword evidence="8" id="KW-1185">Reference proteome</keyword>
<reference evidence="7 8" key="2">
    <citation type="submission" date="2018-10" db="EMBL/GenBank/DDBJ databases">
        <authorList>
            <consortium name="Pathogen Informatics"/>
        </authorList>
    </citation>
    <scope>NUCLEOTIDE SEQUENCE [LARGE SCALE GENOMIC DNA]</scope>
</reference>
<evidence type="ECO:0000313" key="8">
    <source>
        <dbReference type="Proteomes" id="UP000274131"/>
    </source>
</evidence>
<dbReference type="EMBL" id="UXUI01007554">
    <property type="protein sequence ID" value="VDD88140.1"/>
    <property type="molecule type" value="Genomic_DNA"/>
</dbReference>
<dbReference type="PANTHER" id="PTHR23192:SF85">
    <property type="entry name" value="GLIOMEDIN"/>
    <property type="match status" value="1"/>
</dbReference>
<dbReference type="GO" id="GO:0007165">
    <property type="term" value="P:signal transduction"/>
    <property type="evidence" value="ECO:0007669"/>
    <property type="project" value="TreeGrafter"/>
</dbReference>
<dbReference type="AlphaFoldDB" id="A0A0N4V0W9"/>
<dbReference type="InterPro" id="IPR008160">
    <property type="entry name" value="Collagen"/>
</dbReference>
<feature type="compositionally biased region" description="Low complexity" evidence="5">
    <location>
        <begin position="37"/>
        <end position="58"/>
    </location>
</feature>
<dbReference type="InterPro" id="IPR003112">
    <property type="entry name" value="Olfac-like_dom"/>
</dbReference>
<evidence type="ECO:0000313" key="7">
    <source>
        <dbReference type="EMBL" id="VDD88140.1"/>
    </source>
</evidence>
<dbReference type="WBParaSite" id="EVEC_0000357501-mRNA-1">
    <property type="protein sequence ID" value="EVEC_0000357501-mRNA-1"/>
    <property type="gene ID" value="EVEC_0000357501"/>
</dbReference>
<comment type="subcellular location">
    <subcellularLocation>
        <location evidence="1">Secreted</location>
    </subcellularLocation>
</comment>
<accession>A0A0N4V0W9</accession>
<organism evidence="9">
    <name type="scientific">Enterobius vermicularis</name>
    <name type="common">Human pinworm</name>
    <dbReference type="NCBI Taxonomy" id="51028"/>
    <lineage>
        <taxon>Eukaryota</taxon>
        <taxon>Metazoa</taxon>
        <taxon>Ecdysozoa</taxon>
        <taxon>Nematoda</taxon>
        <taxon>Chromadorea</taxon>
        <taxon>Rhabditida</taxon>
        <taxon>Spirurina</taxon>
        <taxon>Oxyuridomorpha</taxon>
        <taxon>Oxyuroidea</taxon>
        <taxon>Oxyuridae</taxon>
        <taxon>Enterobius</taxon>
    </lineage>
</organism>
<dbReference type="OrthoDB" id="8626508at2759"/>
<evidence type="ECO:0000256" key="5">
    <source>
        <dbReference type="SAM" id="MobiDB-lite"/>
    </source>
</evidence>
<dbReference type="SMART" id="SM00284">
    <property type="entry name" value="OLF"/>
    <property type="match status" value="1"/>
</dbReference>
<feature type="domain" description="Olfactomedin-like" evidence="6">
    <location>
        <begin position="167"/>
        <end position="419"/>
    </location>
</feature>
<sequence length="421" mass="47941">MSLLLQKCFEVHEYCTDMASIDRGPTGPIGPPGPRGRPGQMGPPGIRGPMGKSGIQGPQGPPGPPGKSAVCSDCPVPDELLLKAREECPKVEEMQCPAEVSLDGDGSPRLVEKHIPRFLELMLDEANLTDTVDSCLRVCLSNITDLAKKLTTQATTDISYIETAIAHCQLESVNRPIFHAHAKTFYGAWMRDAYPRDGQEMLKRWIAKHFHGETLEEYANESDIRKELVYKIHQLPYPYEGTNSVYFNGSFYYHRSGYPRIARYEVNTKRYSEVNIDDAAYRGNQYLFNTSLSYFDLAIDETALWVLFHYEDADFLSVAKLDINNLTIYDTRNLTLINHTEVANGFVICGVIYLVASSYESRSEIIVAYDFFADRYRQPNILWTNLYRNSNMIAYNPYDKLIYIYDHGYLLASHTKIKWRS</sequence>
<comment type="caution">
    <text evidence="4">Lacks conserved residue(s) required for the propagation of feature annotation.</text>
</comment>
<evidence type="ECO:0000259" key="6">
    <source>
        <dbReference type="PROSITE" id="PS51132"/>
    </source>
</evidence>
<dbReference type="GO" id="GO:0005615">
    <property type="term" value="C:extracellular space"/>
    <property type="evidence" value="ECO:0007669"/>
    <property type="project" value="TreeGrafter"/>
</dbReference>
<evidence type="ECO:0000256" key="1">
    <source>
        <dbReference type="ARBA" id="ARBA00004613"/>
    </source>
</evidence>
<dbReference type="PANTHER" id="PTHR23192">
    <property type="entry name" value="OLFACTOMEDIN-RELATED"/>
    <property type="match status" value="1"/>
</dbReference>
<feature type="region of interest" description="Disordered" evidence="5">
    <location>
        <begin position="22"/>
        <end position="70"/>
    </location>
</feature>